<comment type="caution">
    <text evidence="2">The sequence shown here is derived from an EMBL/GenBank/DDBJ whole genome shotgun (WGS) entry which is preliminary data.</text>
</comment>
<keyword evidence="3" id="KW-1185">Reference proteome</keyword>
<reference evidence="2 3" key="1">
    <citation type="submission" date="2016-11" db="EMBL/GenBank/DDBJ databases">
        <title>Comparative genomics of Acidibacillus ferroxidans species.</title>
        <authorList>
            <person name="Oliveira G."/>
            <person name="Nunes G."/>
            <person name="Oliveira R."/>
            <person name="Araujo F."/>
            <person name="Salim A."/>
            <person name="Scholte L."/>
            <person name="Morais D."/>
            <person name="Nancucheo I."/>
            <person name="Johnson D.B."/>
            <person name="Grail B."/>
            <person name="Bittencourt J."/>
            <person name="Valadares R."/>
        </authorList>
    </citation>
    <scope>NUCLEOTIDE SEQUENCE [LARGE SCALE GENOMIC DNA]</scope>
    <source>
        <strain evidence="2 3">Y002</strain>
    </source>
</reference>
<evidence type="ECO:0000256" key="1">
    <source>
        <dbReference type="SAM" id="Phobius"/>
    </source>
</evidence>
<proteinExistence type="predicted"/>
<gene>
    <name evidence="2" type="ORF">BM613_01960</name>
</gene>
<keyword evidence="1" id="KW-0812">Transmembrane</keyword>
<keyword evidence="1" id="KW-0472">Membrane</keyword>
<feature type="transmembrane region" description="Helical" evidence="1">
    <location>
        <begin position="91"/>
        <end position="110"/>
    </location>
</feature>
<evidence type="ECO:0000313" key="3">
    <source>
        <dbReference type="Proteomes" id="UP000245380"/>
    </source>
</evidence>
<evidence type="ECO:0000313" key="2">
    <source>
        <dbReference type="EMBL" id="PWI58874.1"/>
    </source>
</evidence>
<dbReference type="EMBL" id="MPDK01000002">
    <property type="protein sequence ID" value="PWI58874.1"/>
    <property type="molecule type" value="Genomic_DNA"/>
</dbReference>
<organism evidence="2 3">
    <name type="scientific">Sulfoacidibacillus thermotolerans</name>
    <name type="common">Acidibacillus sulfuroxidans</name>
    <dbReference type="NCBI Taxonomy" id="1765684"/>
    <lineage>
        <taxon>Bacteria</taxon>
        <taxon>Bacillati</taxon>
        <taxon>Bacillota</taxon>
        <taxon>Bacilli</taxon>
        <taxon>Bacillales</taxon>
        <taxon>Alicyclobacillaceae</taxon>
        <taxon>Sulfoacidibacillus</taxon>
    </lineage>
</organism>
<dbReference type="AlphaFoldDB" id="A0A2U3DC60"/>
<feature type="transmembrane region" description="Helical" evidence="1">
    <location>
        <begin position="61"/>
        <end position="79"/>
    </location>
</feature>
<dbReference type="InterPro" id="IPR021493">
    <property type="entry name" value="DUF3147"/>
</dbReference>
<protein>
    <recommendedName>
        <fullName evidence="4">DUF3147 family protein</fullName>
    </recommendedName>
</protein>
<feature type="transmembrane region" description="Helical" evidence="1">
    <location>
        <begin position="30"/>
        <end position="49"/>
    </location>
</feature>
<evidence type="ECO:0008006" key="4">
    <source>
        <dbReference type="Google" id="ProtNLM"/>
    </source>
</evidence>
<accession>A0A2U3DC60</accession>
<dbReference type="RefSeq" id="WP_109429470.1">
    <property type="nucleotide sequence ID" value="NZ_MPDK01000002.1"/>
</dbReference>
<sequence>MLILKFIMGGMAVLAATWVSQRLGGKAGGFLAGFPAVFTAALIVIALSSPPGKTDAVLSQTILGTVTSLIGALAVAGIAPKVFHRMKFLGGWLVLLSFWAVVAVSASMLIHM</sequence>
<keyword evidence="1" id="KW-1133">Transmembrane helix</keyword>
<name>A0A2U3DC60_SULT2</name>
<dbReference type="Proteomes" id="UP000245380">
    <property type="component" value="Unassembled WGS sequence"/>
</dbReference>
<dbReference type="Pfam" id="PF11345">
    <property type="entry name" value="DUF3147"/>
    <property type="match status" value="1"/>
</dbReference>